<dbReference type="GO" id="GO:0000287">
    <property type="term" value="F:magnesium ion binding"/>
    <property type="evidence" value="ECO:0007669"/>
    <property type="project" value="InterPro"/>
</dbReference>
<dbReference type="Pfam" id="PF02776">
    <property type="entry name" value="TPP_enzyme_N"/>
    <property type="match status" value="1"/>
</dbReference>
<dbReference type="SUPFAM" id="SSF52518">
    <property type="entry name" value="Thiamin diphosphate-binding fold (THDP-binding)"/>
    <property type="match status" value="2"/>
</dbReference>
<dbReference type="GO" id="GO:0003984">
    <property type="term" value="F:acetolactate synthase activity"/>
    <property type="evidence" value="ECO:0007669"/>
    <property type="project" value="TreeGrafter"/>
</dbReference>
<sequence length="522" mass="58303">MTVSQYIASWLIKRGVKTVYGLPGEEDLHLLDAIREAKIEFIRVDHEATAGFMAAAEARITGDIAVVLTTLGPGATNVLTSIAHSQLAGIPILLITADKAFNVPHSSFQQIDAVSLFKPVSNFSERLERADRIPSMLESAYQYALYSTKPGVSHIQIPYDISKSTIRIDNIEIGSYSKSIASDDTISRAKEYIINSKHPLIISAGGSQDRKISQVLNKIVTKYKIPHISTAMGKGSIDEMGENYLGTIVSEFDDPLNKAINFSDLIITVGYQSHERPFSLNTNGEKKVLSFSTHFLDLDPLFMPDVQLVGDIPANVAKVFSEIEVEYEEVDFYSSLNRFVQGVDIDQYEIYLRSMIEGLNSILSPEDTVVLDNGSYKWAFSRYFRCRRTDQIILDNALATMGGGIAMGASISRLIPKNKVVTIVGDGGFLMSSYDLGTVRRFANDQCIIMIRNERYEMIARKQKKEGLEEFGVDLDLPDVGKIVEGYGIPYSWMHIREIEQLLKEVSREGCRFIQLTYSESY</sequence>
<dbReference type="CDD" id="cd07035">
    <property type="entry name" value="TPP_PYR_POX_like"/>
    <property type="match status" value="1"/>
</dbReference>
<keyword evidence="2 3" id="KW-0786">Thiamine pyrophosphate</keyword>
<dbReference type="GO" id="GO:0030976">
    <property type="term" value="F:thiamine pyrophosphate binding"/>
    <property type="evidence" value="ECO:0007669"/>
    <property type="project" value="InterPro"/>
</dbReference>
<dbReference type="AlphaFoldDB" id="A0A955I0S5"/>
<dbReference type="InterPro" id="IPR029061">
    <property type="entry name" value="THDP-binding"/>
</dbReference>
<accession>A0A955I0S5</accession>
<reference evidence="7" key="1">
    <citation type="submission" date="2020-04" db="EMBL/GenBank/DDBJ databases">
        <authorList>
            <person name="Zhang T."/>
        </authorList>
    </citation>
    <scope>NUCLEOTIDE SEQUENCE</scope>
    <source>
        <strain evidence="7">HKST-UBA17</strain>
    </source>
</reference>
<protein>
    <recommendedName>
        <fullName evidence="9">Thiamine pyrophosphate-binding protein</fullName>
    </recommendedName>
</protein>
<feature type="domain" description="Thiamine pyrophosphate enzyme central" evidence="4">
    <location>
        <begin position="186"/>
        <end position="315"/>
    </location>
</feature>
<evidence type="ECO:0000313" key="8">
    <source>
        <dbReference type="Proteomes" id="UP000741282"/>
    </source>
</evidence>
<dbReference type="EMBL" id="JAGQLN010000004">
    <property type="protein sequence ID" value="MCA9376575.1"/>
    <property type="molecule type" value="Genomic_DNA"/>
</dbReference>
<gene>
    <name evidence="7" type="ORF">KC685_01490</name>
</gene>
<dbReference type="InterPro" id="IPR029035">
    <property type="entry name" value="DHS-like_NAD/FAD-binding_dom"/>
</dbReference>
<dbReference type="GO" id="GO:0005948">
    <property type="term" value="C:acetolactate synthase complex"/>
    <property type="evidence" value="ECO:0007669"/>
    <property type="project" value="TreeGrafter"/>
</dbReference>
<evidence type="ECO:0000313" key="7">
    <source>
        <dbReference type="EMBL" id="MCA9376575.1"/>
    </source>
</evidence>
<reference evidence="7" key="2">
    <citation type="journal article" date="2021" name="Microbiome">
        <title>Successional dynamics and alternative stable states in a saline activated sludge microbial community over 9 years.</title>
        <authorList>
            <person name="Wang Y."/>
            <person name="Ye J."/>
            <person name="Ju F."/>
            <person name="Liu L."/>
            <person name="Boyd J.A."/>
            <person name="Deng Y."/>
            <person name="Parks D.H."/>
            <person name="Jiang X."/>
            <person name="Yin X."/>
            <person name="Woodcroft B.J."/>
            <person name="Tyson G.W."/>
            <person name="Hugenholtz P."/>
            <person name="Polz M.F."/>
            <person name="Zhang T."/>
        </authorList>
    </citation>
    <scope>NUCLEOTIDE SEQUENCE</scope>
    <source>
        <strain evidence="7">HKST-UBA17</strain>
    </source>
</reference>
<dbReference type="InterPro" id="IPR011766">
    <property type="entry name" value="TPP_enzyme_TPP-bd"/>
</dbReference>
<evidence type="ECO:0000256" key="3">
    <source>
        <dbReference type="RuleBase" id="RU362132"/>
    </source>
</evidence>
<comment type="similarity">
    <text evidence="1 3">Belongs to the TPP enzyme family.</text>
</comment>
<feature type="domain" description="Thiamine pyrophosphate enzyme TPP-binding" evidence="5">
    <location>
        <begin position="372"/>
        <end position="507"/>
    </location>
</feature>
<comment type="caution">
    <text evidence="7">The sequence shown here is derived from an EMBL/GenBank/DDBJ whole genome shotgun (WGS) entry which is preliminary data.</text>
</comment>
<dbReference type="GO" id="GO:0009099">
    <property type="term" value="P:L-valine biosynthetic process"/>
    <property type="evidence" value="ECO:0007669"/>
    <property type="project" value="TreeGrafter"/>
</dbReference>
<dbReference type="Gene3D" id="3.40.50.1220">
    <property type="entry name" value="TPP-binding domain"/>
    <property type="match status" value="1"/>
</dbReference>
<dbReference type="InterPro" id="IPR045229">
    <property type="entry name" value="TPP_enz"/>
</dbReference>
<evidence type="ECO:0000259" key="6">
    <source>
        <dbReference type="Pfam" id="PF02776"/>
    </source>
</evidence>
<dbReference type="PANTHER" id="PTHR18968:SF129">
    <property type="entry name" value="ACETOLACTATE SYNTHASE"/>
    <property type="match status" value="1"/>
</dbReference>
<evidence type="ECO:0008006" key="9">
    <source>
        <dbReference type="Google" id="ProtNLM"/>
    </source>
</evidence>
<organism evidence="7 8">
    <name type="scientific">Candidatus Dojkabacteria bacterium</name>
    <dbReference type="NCBI Taxonomy" id="2099670"/>
    <lineage>
        <taxon>Bacteria</taxon>
        <taxon>Candidatus Dojkabacteria</taxon>
    </lineage>
</organism>
<dbReference type="SUPFAM" id="SSF52467">
    <property type="entry name" value="DHS-like NAD/FAD-binding domain"/>
    <property type="match status" value="1"/>
</dbReference>
<dbReference type="InterPro" id="IPR012000">
    <property type="entry name" value="Thiamin_PyroP_enz_cen_dom"/>
</dbReference>
<name>A0A955I0S5_9BACT</name>
<dbReference type="GO" id="GO:0009097">
    <property type="term" value="P:isoleucine biosynthetic process"/>
    <property type="evidence" value="ECO:0007669"/>
    <property type="project" value="TreeGrafter"/>
</dbReference>
<feature type="domain" description="Thiamine pyrophosphate enzyme N-terminal TPP-binding" evidence="6">
    <location>
        <begin position="1"/>
        <end position="115"/>
    </location>
</feature>
<evidence type="ECO:0000256" key="1">
    <source>
        <dbReference type="ARBA" id="ARBA00007812"/>
    </source>
</evidence>
<dbReference type="GO" id="GO:0050660">
    <property type="term" value="F:flavin adenine dinucleotide binding"/>
    <property type="evidence" value="ECO:0007669"/>
    <property type="project" value="TreeGrafter"/>
</dbReference>
<evidence type="ECO:0000259" key="5">
    <source>
        <dbReference type="Pfam" id="PF02775"/>
    </source>
</evidence>
<dbReference type="Pfam" id="PF02775">
    <property type="entry name" value="TPP_enzyme_C"/>
    <property type="match status" value="1"/>
</dbReference>
<dbReference type="Proteomes" id="UP000741282">
    <property type="component" value="Unassembled WGS sequence"/>
</dbReference>
<evidence type="ECO:0000259" key="4">
    <source>
        <dbReference type="Pfam" id="PF00205"/>
    </source>
</evidence>
<dbReference type="InterPro" id="IPR012001">
    <property type="entry name" value="Thiamin_PyroP_enz_TPP-bd_dom"/>
</dbReference>
<evidence type="ECO:0000256" key="2">
    <source>
        <dbReference type="ARBA" id="ARBA00023052"/>
    </source>
</evidence>
<dbReference type="PANTHER" id="PTHR18968">
    <property type="entry name" value="THIAMINE PYROPHOSPHATE ENZYMES"/>
    <property type="match status" value="1"/>
</dbReference>
<proteinExistence type="inferred from homology"/>
<dbReference type="Gene3D" id="3.40.50.970">
    <property type="match status" value="2"/>
</dbReference>
<dbReference type="Pfam" id="PF00205">
    <property type="entry name" value="TPP_enzyme_M"/>
    <property type="match status" value="1"/>
</dbReference>